<evidence type="ECO:0000313" key="7">
    <source>
        <dbReference type="EMBL" id="KAF9528291.1"/>
    </source>
</evidence>
<dbReference type="EMBL" id="MU157854">
    <property type="protein sequence ID" value="KAF9528291.1"/>
    <property type="molecule type" value="Genomic_DNA"/>
</dbReference>
<dbReference type="PRINTS" id="PR00368">
    <property type="entry name" value="FADPNR"/>
</dbReference>
<keyword evidence="5" id="KW-1133">Transmembrane helix</keyword>
<dbReference type="PRINTS" id="PR00411">
    <property type="entry name" value="PNDRDTASEI"/>
</dbReference>
<reference evidence="7" key="1">
    <citation type="submission" date="2020-11" db="EMBL/GenBank/DDBJ databases">
        <authorList>
            <consortium name="DOE Joint Genome Institute"/>
            <person name="Ahrendt S."/>
            <person name="Riley R."/>
            <person name="Andreopoulos W."/>
            <person name="Labutti K."/>
            <person name="Pangilinan J."/>
            <person name="Ruiz-Duenas F.J."/>
            <person name="Barrasa J.M."/>
            <person name="Sanchez-Garcia M."/>
            <person name="Camarero S."/>
            <person name="Miyauchi S."/>
            <person name="Serrano A."/>
            <person name="Linde D."/>
            <person name="Babiker R."/>
            <person name="Drula E."/>
            <person name="Ayuso-Fernandez I."/>
            <person name="Pacheco R."/>
            <person name="Padilla G."/>
            <person name="Ferreira P."/>
            <person name="Barriuso J."/>
            <person name="Kellner H."/>
            <person name="Castanera R."/>
            <person name="Alfaro M."/>
            <person name="Ramirez L."/>
            <person name="Pisabarro A.G."/>
            <person name="Kuo A."/>
            <person name="Tritt A."/>
            <person name="Lipzen A."/>
            <person name="He G."/>
            <person name="Yan M."/>
            <person name="Ng V."/>
            <person name="Cullen D."/>
            <person name="Martin F."/>
            <person name="Rosso M.-N."/>
            <person name="Henrissat B."/>
            <person name="Hibbett D."/>
            <person name="Martinez A.T."/>
            <person name="Grigoriev I.V."/>
        </authorList>
    </citation>
    <scope>NUCLEOTIDE SEQUENCE</scope>
    <source>
        <strain evidence="7">CBS 506.95</strain>
    </source>
</reference>
<dbReference type="GO" id="GO:0005737">
    <property type="term" value="C:cytoplasm"/>
    <property type="evidence" value="ECO:0007669"/>
    <property type="project" value="TreeGrafter"/>
</dbReference>
<evidence type="ECO:0000256" key="4">
    <source>
        <dbReference type="ARBA" id="ARBA00023002"/>
    </source>
</evidence>
<keyword evidence="4" id="KW-0560">Oxidoreductase</keyword>
<dbReference type="Pfam" id="PF07992">
    <property type="entry name" value="Pyr_redox_2"/>
    <property type="match status" value="1"/>
</dbReference>
<dbReference type="InterPro" id="IPR036188">
    <property type="entry name" value="FAD/NAD-bd_sf"/>
</dbReference>
<evidence type="ECO:0000259" key="6">
    <source>
        <dbReference type="Pfam" id="PF07992"/>
    </source>
</evidence>
<keyword evidence="3" id="KW-0274">FAD</keyword>
<organism evidence="7 8">
    <name type="scientific">Crepidotus variabilis</name>
    <dbReference type="NCBI Taxonomy" id="179855"/>
    <lineage>
        <taxon>Eukaryota</taxon>
        <taxon>Fungi</taxon>
        <taxon>Dikarya</taxon>
        <taxon>Basidiomycota</taxon>
        <taxon>Agaricomycotina</taxon>
        <taxon>Agaricomycetes</taxon>
        <taxon>Agaricomycetidae</taxon>
        <taxon>Agaricales</taxon>
        <taxon>Agaricineae</taxon>
        <taxon>Crepidotaceae</taxon>
        <taxon>Crepidotus</taxon>
    </lineage>
</organism>
<feature type="domain" description="FAD/NAD(P)-binding" evidence="6">
    <location>
        <begin position="12"/>
        <end position="292"/>
    </location>
</feature>
<dbReference type="Proteomes" id="UP000807306">
    <property type="component" value="Unassembled WGS sequence"/>
</dbReference>
<dbReference type="InterPro" id="IPR023753">
    <property type="entry name" value="FAD/NAD-binding_dom"/>
</dbReference>
<evidence type="ECO:0000256" key="3">
    <source>
        <dbReference type="ARBA" id="ARBA00022827"/>
    </source>
</evidence>
<comment type="similarity">
    <text evidence="1">Belongs to the FAD-dependent oxidoreductase family.</text>
</comment>
<feature type="transmembrane region" description="Helical" evidence="5">
    <location>
        <begin position="12"/>
        <end position="29"/>
    </location>
</feature>
<dbReference type="AlphaFoldDB" id="A0A9P6EFS2"/>
<keyword evidence="5" id="KW-0812">Transmembrane</keyword>
<gene>
    <name evidence="7" type="ORF">CPB83DRAFT_876076</name>
</gene>
<name>A0A9P6EFS2_9AGAR</name>
<evidence type="ECO:0000256" key="1">
    <source>
        <dbReference type="ARBA" id="ARBA00006442"/>
    </source>
</evidence>
<evidence type="ECO:0000256" key="5">
    <source>
        <dbReference type="SAM" id="Phobius"/>
    </source>
</evidence>
<keyword evidence="2" id="KW-0285">Flavoprotein</keyword>
<dbReference type="PANTHER" id="PTHR43735:SF3">
    <property type="entry name" value="FERROPTOSIS SUPPRESSOR PROTEIN 1"/>
    <property type="match status" value="1"/>
</dbReference>
<dbReference type="PANTHER" id="PTHR43735">
    <property type="entry name" value="APOPTOSIS-INDUCING FACTOR 1"/>
    <property type="match status" value="1"/>
</dbReference>
<evidence type="ECO:0000313" key="8">
    <source>
        <dbReference type="Proteomes" id="UP000807306"/>
    </source>
</evidence>
<accession>A0A9P6EFS2</accession>
<dbReference type="GO" id="GO:0004174">
    <property type="term" value="F:electron-transferring-flavoprotein dehydrogenase activity"/>
    <property type="evidence" value="ECO:0007669"/>
    <property type="project" value="TreeGrafter"/>
</dbReference>
<protein>
    <recommendedName>
        <fullName evidence="6">FAD/NAD(P)-binding domain-containing protein</fullName>
    </recommendedName>
</protein>
<keyword evidence="8" id="KW-1185">Reference proteome</keyword>
<sequence>MSILSDNSTKRSVVIVGGGFAGIGLFNILEKTLDPQTTSITLITPRAYFVHLPAVLRMIVTADEDLEDKILLPLTERFNQSNKRVVLGKVASITDDTEDGFVTLENGEQVGYTVLALATGSNWEGCLNFPDGISEVRRHDKEWRTRFANAKSIVLVGGGGIGFELAGEIMDDWPEKKVTIVHSKPLLLNDTYPNNWRKSVNENIEKRGVELVLNDRILDPVPKGGKVITQNGLTLDADLVIPTRGPKPNTQFIGESLGPNTLNSFGEVKVLPTFQVLGFPRIFAIGDIVDVKEQKSARKGSKHCKISANNIKVILAEGTTLEVSHGYFNRLLAFLRPTLLPYPGCVEILPLSNGKNYGTSYLGVLWGITFGDWFTMRTASENLYMGFVKRAMNL</sequence>
<dbReference type="GO" id="GO:0050660">
    <property type="term" value="F:flavin adenine dinucleotide binding"/>
    <property type="evidence" value="ECO:0007669"/>
    <property type="project" value="TreeGrafter"/>
</dbReference>
<dbReference type="OrthoDB" id="202203at2759"/>
<evidence type="ECO:0000256" key="2">
    <source>
        <dbReference type="ARBA" id="ARBA00022630"/>
    </source>
</evidence>
<dbReference type="SUPFAM" id="SSF51905">
    <property type="entry name" value="FAD/NAD(P)-binding domain"/>
    <property type="match status" value="1"/>
</dbReference>
<proteinExistence type="inferred from homology"/>
<keyword evidence="5" id="KW-0472">Membrane</keyword>
<dbReference type="Gene3D" id="3.50.50.100">
    <property type="match status" value="1"/>
</dbReference>
<comment type="caution">
    <text evidence="7">The sequence shown here is derived from an EMBL/GenBank/DDBJ whole genome shotgun (WGS) entry which is preliminary data.</text>
</comment>